<evidence type="ECO:0000313" key="1">
    <source>
        <dbReference type="EMBL" id="QQV92251.1"/>
    </source>
</evidence>
<dbReference type="EMBL" id="MW394391">
    <property type="protein sequence ID" value="QQV92251.1"/>
    <property type="molecule type" value="Genomic_DNA"/>
</dbReference>
<protein>
    <submittedName>
        <fullName evidence="1">Uncharacterized protein</fullName>
    </submittedName>
</protein>
<dbReference type="Proteomes" id="UP000596381">
    <property type="component" value="Segment"/>
</dbReference>
<keyword evidence="2" id="KW-1185">Reference proteome</keyword>
<organism evidence="1 2">
    <name type="scientific">Klebsiella phage vB_KpM_FBKp24</name>
    <dbReference type="NCBI Taxonomy" id="2801834"/>
    <lineage>
        <taxon>Viruses</taxon>
        <taxon>Duplodnaviria</taxon>
        <taxon>Heunggongvirae</taxon>
        <taxon>Uroviricota</taxon>
        <taxon>Caudoviricetes</taxon>
        <taxon>Chimalliviridae</taxon>
        <taxon>Maaswegvirus</taxon>
        <taxon>Maaswegvirus Kp24</taxon>
    </lineage>
</organism>
<evidence type="ECO:0000313" key="2">
    <source>
        <dbReference type="Proteomes" id="UP000596381"/>
    </source>
</evidence>
<proteinExistence type="predicted"/>
<sequence>MEFKFKEAELTERWLKHCQKELGEGEKVAASFHFQRESVYSGKNPFDGLILATGPELSFHAFLDRGQTKIYLGKLELTEVGLTPPRIGLERLRQTDDQLALLQLVSDFGPLAEGIREYFLTQEKRA</sequence>
<gene>
    <name evidence="1" type="ORF">vBKpMFBKp24_205</name>
</gene>
<accession>A0A7U0GBP0</accession>
<name>A0A7U0GBP0_9CAUD</name>
<reference evidence="1 2" key="1">
    <citation type="submission" date="2020-12" db="EMBL/GenBank/DDBJ databases">
        <title>Genomic characterization of four novel bacteriophages infecting Klebsiella pneumoniae.</title>
        <authorList>
            <person name="Estrada Bonilla B."/>
            <person name="Costa A.R."/>
            <person name="van Rossum T."/>
            <person name="Hagedoorn S."/>
            <person name="Wallinga H."/>
            <person name="Xiao M."/>
            <person name="Song W."/>
            <person name="Haas P.-J."/>
            <person name="Nobrega F.L."/>
            <person name="Brouns S.J.J."/>
        </authorList>
    </citation>
    <scope>NUCLEOTIDE SEQUENCE [LARGE SCALE GENOMIC DNA]</scope>
</reference>